<feature type="region of interest" description="Disordered" evidence="1">
    <location>
        <begin position="127"/>
        <end position="153"/>
    </location>
</feature>
<gene>
    <name evidence="2" type="ORF">SPI_08902</name>
</gene>
<organism evidence="2 3">
    <name type="scientific">Niveomyces insectorum RCEF 264</name>
    <dbReference type="NCBI Taxonomy" id="1081102"/>
    <lineage>
        <taxon>Eukaryota</taxon>
        <taxon>Fungi</taxon>
        <taxon>Dikarya</taxon>
        <taxon>Ascomycota</taxon>
        <taxon>Pezizomycotina</taxon>
        <taxon>Sordariomycetes</taxon>
        <taxon>Hypocreomycetidae</taxon>
        <taxon>Hypocreales</taxon>
        <taxon>Cordycipitaceae</taxon>
        <taxon>Niveomyces</taxon>
    </lineage>
</organism>
<name>A0A167MFF0_9HYPO</name>
<comment type="caution">
    <text evidence="2">The sequence shown here is derived from an EMBL/GenBank/DDBJ whole genome shotgun (WGS) entry which is preliminary data.</text>
</comment>
<dbReference type="AlphaFoldDB" id="A0A167MFF0"/>
<dbReference type="OrthoDB" id="5244495at2759"/>
<feature type="compositionally biased region" description="Polar residues" evidence="1">
    <location>
        <begin position="132"/>
        <end position="153"/>
    </location>
</feature>
<proteinExistence type="predicted"/>
<dbReference type="Proteomes" id="UP000076874">
    <property type="component" value="Unassembled WGS sequence"/>
</dbReference>
<accession>A0A167MFF0</accession>
<protein>
    <submittedName>
        <fullName evidence="2">Uncharacterized protein</fullName>
    </submittedName>
</protein>
<dbReference type="STRING" id="1081102.A0A167MFF0"/>
<reference evidence="2 3" key="1">
    <citation type="journal article" date="2016" name="Genome Biol. Evol.">
        <title>Divergent and convergent evolution of fungal pathogenicity.</title>
        <authorList>
            <person name="Shang Y."/>
            <person name="Xiao G."/>
            <person name="Zheng P."/>
            <person name="Cen K."/>
            <person name="Zhan S."/>
            <person name="Wang C."/>
        </authorList>
    </citation>
    <scope>NUCLEOTIDE SEQUENCE [LARGE SCALE GENOMIC DNA]</scope>
    <source>
        <strain evidence="2 3">RCEF 264</strain>
    </source>
</reference>
<evidence type="ECO:0000313" key="2">
    <source>
        <dbReference type="EMBL" id="OAA54283.1"/>
    </source>
</evidence>
<evidence type="ECO:0000256" key="1">
    <source>
        <dbReference type="SAM" id="MobiDB-lite"/>
    </source>
</evidence>
<keyword evidence="3" id="KW-1185">Reference proteome</keyword>
<dbReference type="EMBL" id="AZHD01000024">
    <property type="protein sequence ID" value="OAA54283.1"/>
    <property type="molecule type" value="Genomic_DNA"/>
</dbReference>
<sequence length="256" mass="28636">MGGKFWSVDEERVFWTQIVPVFRRQQLADTSSAKDARGWEALCKVMQTAMGESARRTYTALMLYEHFFQNSVMKRFSPNAGRFVRAYIRRERMSRSMDSHGIQRAVRPARSDTHLFRPYDQVPLRSIVGHQDNPNNARGPATQTQSCDNDNGVNDSSKYYYDATSGHYNASTPPWFGPVPAALLAVPCPLIPAVPFPGTDSASFESNFGIVYGSTQPYNAFAPMQPYQVDGAIGLEKGVQAEPAVEKQYSGTNFRI</sequence>
<evidence type="ECO:0000313" key="3">
    <source>
        <dbReference type="Proteomes" id="UP000076874"/>
    </source>
</evidence>